<evidence type="ECO:0000313" key="1">
    <source>
        <dbReference type="EMBL" id="AKF93752.1"/>
    </source>
</evidence>
<dbReference type="RefSeq" id="WP_031412661.1">
    <property type="nucleotide sequence ID" value="NZ_CP011074.1"/>
</dbReference>
<sequence>MDKKAKQILMKTFWNSKGWIDKGSRSISDEDFAYAKSKGLMFEPLTITHDECVQRLIDFHQIITKEQVAKAFLHSLSTRKLYLRSALSSWTLTHQLPQHAFESNVGKYTTINNGSTFAMYGDCYICDGYHVASLQAYKNEDLNVLNFERIKWGGIRLNHIVYNLLDLELLGKEGNIKVQAEDIEIFRRILEAISSCEPTDAARQLEKRLKDVLPSSKNERDALLEILATAGILTASRNRPGRGGKNDFFAIVNWRGEDGYSEQAVHHYFSQWL</sequence>
<accession>A0A0F7BZF6</accession>
<gene>
    <name evidence="1" type="ORF">EX87_09000</name>
</gene>
<dbReference type="EMBL" id="CP011074">
    <property type="protein sequence ID" value="AKF93752.1"/>
    <property type="molecule type" value="Genomic_DNA"/>
</dbReference>
<dbReference type="AlphaFoldDB" id="A0A0F7BZF6"/>
<organism evidence="1">
    <name type="scientific">Brevibacillus laterosporus</name>
    <name type="common">Bacillus laterosporus</name>
    <dbReference type="NCBI Taxonomy" id="1465"/>
    <lineage>
        <taxon>Bacteria</taxon>
        <taxon>Bacillati</taxon>
        <taxon>Bacillota</taxon>
        <taxon>Bacilli</taxon>
        <taxon>Bacillales</taxon>
        <taxon>Paenibacillaceae</taxon>
        <taxon>Brevibacillus</taxon>
    </lineage>
</organism>
<name>A0A0F7BZF6_BRELA</name>
<reference evidence="1" key="1">
    <citation type="submission" date="2015-03" db="EMBL/GenBank/DDBJ databases">
        <title>MIGS Cultured Bacterial/Archaeal sample from Brevibacillus laterosporus.</title>
        <authorList>
            <person name="Zeng D."/>
            <person name="Zhu L."/>
            <person name="Dong G."/>
            <person name="Ye W."/>
            <person name="Ren D."/>
            <person name="Wu L."/>
            <person name="Xu J."/>
            <person name="Li G."/>
            <person name="Guo L."/>
        </authorList>
    </citation>
    <scope>NUCLEOTIDE SEQUENCE</scope>
    <source>
        <strain evidence="1">B9</strain>
    </source>
</reference>
<proteinExistence type="predicted"/>
<protein>
    <submittedName>
        <fullName evidence="1">Uncharacterized protein</fullName>
    </submittedName>
</protein>